<evidence type="ECO:0000256" key="1">
    <source>
        <dbReference type="ARBA" id="ARBA00004288"/>
    </source>
</evidence>
<comment type="similarity">
    <text evidence="2">Belongs to the SspH family.</text>
</comment>
<comment type="subcellular location">
    <subcellularLocation>
        <location evidence="1">Spore core</location>
    </subcellularLocation>
</comment>
<dbReference type="Proteomes" id="UP000199068">
    <property type="component" value="Unassembled WGS sequence"/>
</dbReference>
<dbReference type="GO" id="GO:0042601">
    <property type="term" value="C:endospore-forming forespore"/>
    <property type="evidence" value="ECO:0007669"/>
    <property type="project" value="InterPro"/>
</dbReference>
<evidence type="ECO:0000256" key="3">
    <source>
        <dbReference type="ARBA" id="ARBA00022969"/>
    </source>
</evidence>
<dbReference type="GO" id="GO:0030435">
    <property type="term" value="P:sporulation resulting in formation of a cellular spore"/>
    <property type="evidence" value="ECO:0007669"/>
    <property type="project" value="UniProtKB-KW"/>
</dbReference>
<evidence type="ECO:0000256" key="2">
    <source>
        <dbReference type="ARBA" id="ARBA00006573"/>
    </source>
</evidence>
<proteinExistence type="inferred from homology"/>
<accession>A0A1G9N0U0</accession>
<reference evidence="4 5" key="1">
    <citation type="submission" date="2016-10" db="EMBL/GenBank/DDBJ databases">
        <authorList>
            <person name="de Groot N.N."/>
        </authorList>
    </citation>
    <scope>NUCLEOTIDE SEQUENCE [LARGE SCALE GENOMIC DNA]</scope>
    <source>
        <strain evidence="4 5">DSM 797</strain>
    </source>
</reference>
<evidence type="ECO:0000313" key="4">
    <source>
        <dbReference type="EMBL" id="SDL79974.1"/>
    </source>
</evidence>
<keyword evidence="3" id="KW-0749">Sporulation</keyword>
<name>A0A1G9N0U0_9FIRM</name>
<dbReference type="GO" id="GO:0030436">
    <property type="term" value="P:asexual sporulation"/>
    <property type="evidence" value="ECO:0007669"/>
    <property type="project" value="InterPro"/>
</dbReference>
<dbReference type="AlphaFoldDB" id="A0A1G9N0U0"/>
<dbReference type="RefSeq" id="WP_092725113.1">
    <property type="nucleotide sequence ID" value="NZ_FNGW01000003.1"/>
</dbReference>
<gene>
    <name evidence="4" type="ORF">SAMN04515677_103428</name>
</gene>
<organism evidence="4 5">
    <name type="scientific">Romboutsia lituseburensis DSM 797</name>
    <dbReference type="NCBI Taxonomy" id="1121325"/>
    <lineage>
        <taxon>Bacteria</taxon>
        <taxon>Bacillati</taxon>
        <taxon>Bacillota</taxon>
        <taxon>Clostridia</taxon>
        <taxon>Peptostreptococcales</taxon>
        <taxon>Peptostreptococcaceae</taxon>
        <taxon>Romboutsia</taxon>
    </lineage>
</organism>
<evidence type="ECO:0000313" key="5">
    <source>
        <dbReference type="Proteomes" id="UP000199068"/>
    </source>
</evidence>
<dbReference type="InterPro" id="IPR012610">
    <property type="entry name" value="SASP_SspH"/>
</dbReference>
<keyword evidence="5" id="KW-1185">Reference proteome</keyword>
<dbReference type="NCBIfam" id="TIGR02861">
    <property type="entry name" value="SASP_H"/>
    <property type="match status" value="1"/>
</dbReference>
<dbReference type="EMBL" id="FNGW01000003">
    <property type="protein sequence ID" value="SDL79974.1"/>
    <property type="molecule type" value="Genomic_DNA"/>
</dbReference>
<sequence>MQLRRAAEIVNSKENENTIVYYQNKPVTIVTVDNNIGTAYVKSVDENNRFEVNLEDLSENH</sequence>
<dbReference type="Pfam" id="PF08141">
    <property type="entry name" value="SspH"/>
    <property type="match status" value="1"/>
</dbReference>
<protein>
    <submittedName>
        <fullName evidence="4">Small acid-soluble spore protein, H-type</fullName>
    </submittedName>
</protein>